<dbReference type="Proteomes" id="UP000001623">
    <property type="component" value="Chromosome"/>
</dbReference>
<proteinExistence type="predicted"/>
<dbReference type="RefSeq" id="WP_013892016.1">
    <property type="nucleotide sequence ID" value="NC_015675.1"/>
</dbReference>
<evidence type="ECO:0000313" key="3">
    <source>
        <dbReference type="Proteomes" id="UP000001623"/>
    </source>
</evidence>
<dbReference type="KEGG" id="mop:Mesop_0782"/>
<evidence type="ECO:0000313" key="2">
    <source>
        <dbReference type="EMBL" id="AEH85275.1"/>
    </source>
</evidence>
<gene>
    <name evidence="2" type="ordered locus">Mesop_0782</name>
</gene>
<name>F7Y8W5_MESOW</name>
<dbReference type="AlphaFoldDB" id="F7Y8W5"/>
<organism evidence="2 3">
    <name type="scientific">Mesorhizobium opportunistum (strain LMG 24607 / HAMBI 3007 / WSM2075)</name>
    <dbReference type="NCBI Taxonomy" id="536019"/>
    <lineage>
        <taxon>Bacteria</taxon>
        <taxon>Pseudomonadati</taxon>
        <taxon>Pseudomonadota</taxon>
        <taxon>Alphaproteobacteria</taxon>
        <taxon>Hyphomicrobiales</taxon>
        <taxon>Phyllobacteriaceae</taxon>
        <taxon>Mesorhizobium</taxon>
    </lineage>
</organism>
<reference evidence="2 3" key="1">
    <citation type="submission" date="2010-10" db="EMBL/GenBank/DDBJ databases">
        <title>Complete sequence of Mesorhizobium opportunistum WSM2075.</title>
        <authorList>
            <consortium name="US DOE Joint Genome Institute"/>
            <person name="Lucas S."/>
            <person name="Copeland A."/>
            <person name="Lapidus A."/>
            <person name="Cheng J.-F."/>
            <person name="Bruce D."/>
            <person name="Goodwin L."/>
            <person name="Pitluck S."/>
            <person name="Chertkov O."/>
            <person name="Misra M."/>
            <person name="Detter J.C."/>
            <person name="Han C."/>
            <person name="Tapia R."/>
            <person name="Land M."/>
            <person name="Hauser L."/>
            <person name="Kyrpides N."/>
            <person name="Ovchinnikova G."/>
            <person name="Mavrommatis K.M."/>
            <person name="Tiwari R.P."/>
            <person name="Howieson J.G."/>
            <person name="O'Hara G.W."/>
            <person name="Nandasena K.G."/>
            <person name="Woyke T."/>
        </authorList>
    </citation>
    <scope>NUCLEOTIDE SEQUENCE [LARGE SCALE GENOMIC DNA]</scope>
    <source>
        <strain evidence="3">LMG 24607 / HAMBI 3007 / WSM2075</strain>
    </source>
</reference>
<dbReference type="STRING" id="536019.Mesop_0782"/>
<feature type="region of interest" description="Disordered" evidence="1">
    <location>
        <begin position="49"/>
        <end position="71"/>
    </location>
</feature>
<dbReference type="eggNOG" id="ENOG5033NNU">
    <property type="taxonomic scope" value="Bacteria"/>
</dbReference>
<dbReference type="HOGENOM" id="CLU_2735341_0_0_5"/>
<accession>F7Y8W5</accession>
<protein>
    <submittedName>
        <fullName evidence="2">Uncharacterized protein</fullName>
    </submittedName>
</protein>
<evidence type="ECO:0000256" key="1">
    <source>
        <dbReference type="SAM" id="MobiDB-lite"/>
    </source>
</evidence>
<dbReference type="EMBL" id="CP002279">
    <property type="protein sequence ID" value="AEH85275.1"/>
    <property type="molecule type" value="Genomic_DNA"/>
</dbReference>
<sequence>MDGNDGKEDPNAHSQLARRDFIKGVGKFSVLTPPAVTLLLDVSMNSQAVAASGGLSGGKPAETGGKAGRGG</sequence>